<reference evidence="2 3" key="1">
    <citation type="journal article" date="2015" name="Sci. Rep.">
        <title>The power of single molecule real-time sequencing technology in the de novo assembly of a eukaryotic genome.</title>
        <authorList>
            <person name="Sakai H."/>
            <person name="Naito K."/>
            <person name="Ogiso-Tanaka E."/>
            <person name="Takahashi Y."/>
            <person name="Iseki K."/>
            <person name="Muto C."/>
            <person name="Satou K."/>
            <person name="Teruya K."/>
            <person name="Shiroma A."/>
            <person name="Shimoji M."/>
            <person name="Hirano T."/>
            <person name="Itoh T."/>
            <person name="Kaga A."/>
            <person name="Tomooka N."/>
        </authorList>
    </citation>
    <scope>NUCLEOTIDE SEQUENCE [LARGE SCALE GENOMIC DNA]</scope>
    <source>
        <strain evidence="3">cv. Shumari</strain>
    </source>
</reference>
<protein>
    <submittedName>
        <fullName evidence="2">Uncharacterized protein</fullName>
    </submittedName>
</protein>
<accession>A0A0S3T337</accession>
<dbReference type="AlphaFoldDB" id="A0A0S3T337"/>
<organism evidence="2 3">
    <name type="scientific">Vigna angularis var. angularis</name>
    <dbReference type="NCBI Taxonomy" id="157739"/>
    <lineage>
        <taxon>Eukaryota</taxon>
        <taxon>Viridiplantae</taxon>
        <taxon>Streptophyta</taxon>
        <taxon>Embryophyta</taxon>
        <taxon>Tracheophyta</taxon>
        <taxon>Spermatophyta</taxon>
        <taxon>Magnoliopsida</taxon>
        <taxon>eudicotyledons</taxon>
        <taxon>Gunneridae</taxon>
        <taxon>Pentapetalae</taxon>
        <taxon>rosids</taxon>
        <taxon>fabids</taxon>
        <taxon>Fabales</taxon>
        <taxon>Fabaceae</taxon>
        <taxon>Papilionoideae</taxon>
        <taxon>50 kb inversion clade</taxon>
        <taxon>NPAAA clade</taxon>
        <taxon>indigoferoid/millettioid clade</taxon>
        <taxon>Phaseoleae</taxon>
        <taxon>Vigna</taxon>
    </lineage>
</organism>
<sequence>MLITVKSQVLCHHRNLQRTSPAPSHRNCAASGHHQPPSSTTCKVNTENQRHPLTQPSSSSIRETPTLAFNFETCKNPNQIHQPRTHPKPPQEQPSSSSPFSEPSRTTIKCDSQVTHSNLSVAHHAHHHHAAAIQAPFIFKPALRKTRNRSLHGLA</sequence>
<keyword evidence="3" id="KW-1185">Reference proteome</keyword>
<gene>
    <name evidence="2" type="primary">Vigan.10G101800</name>
    <name evidence="2" type="ORF">VIGAN_10101800</name>
</gene>
<evidence type="ECO:0000256" key="1">
    <source>
        <dbReference type="SAM" id="MobiDB-lite"/>
    </source>
</evidence>
<proteinExistence type="predicted"/>
<evidence type="ECO:0000313" key="3">
    <source>
        <dbReference type="Proteomes" id="UP000291084"/>
    </source>
</evidence>
<feature type="compositionally biased region" description="Low complexity" evidence="1">
    <location>
        <begin position="93"/>
        <end position="104"/>
    </location>
</feature>
<feature type="compositionally biased region" description="Polar residues" evidence="1">
    <location>
        <begin position="36"/>
        <end position="63"/>
    </location>
</feature>
<dbReference type="EMBL" id="AP015043">
    <property type="protein sequence ID" value="BAT99565.1"/>
    <property type="molecule type" value="Genomic_DNA"/>
</dbReference>
<feature type="region of interest" description="Disordered" evidence="1">
    <location>
        <begin position="14"/>
        <end position="107"/>
    </location>
</feature>
<evidence type="ECO:0000313" key="2">
    <source>
        <dbReference type="EMBL" id="BAT99565.1"/>
    </source>
</evidence>
<feature type="compositionally biased region" description="Polar residues" evidence="1">
    <location>
        <begin position="73"/>
        <end position="82"/>
    </location>
</feature>
<dbReference type="Proteomes" id="UP000291084">
    <property type="component" value="Chromosome 10"/>
</dbReference>
<name>A0A0S3T337_PHAAN</name>